<evidence type="ECO:0000256" key="1">
    <source>
        <dbReference type="SAM" id="MobiDB-lite"/>
    </source>
</evidence>
<keyword evidence="3" id="KW-1185">Reference proteome</keyword>
<reference evidence="2 3" key="1">
    <citation type="journal article" date="2023" name="Plants (Basel)">
        <title>Bridging the Gap: Combining Genomics and Transcriptomics Approaches to Understand Stylosanthes scabra, an Orphan Legume from the Brazilian Caatinga.</title>
        <authorList>
            <person name="Ferreira-Neto J.R.C."/>
            <person name="da Silva M.D."/>
            <person name="Binneck E."/>
            <person name="de Melo N.F."/>
            <person name="da Silva R.H."/>
            <person name="de Melo A.L.T.M."/>
            <person name="Pandolfi V."/>
            <person name="Bustamante F.O."/>
            <person name="Brasileiro-Vidal A.C."/>
            <person name="Benko-Iseppon A.M."/>
        </authorList>
    </citation>
    <scope>NUCLEOTIDE SEQUENCE [LARGE SCALE GENOMIC DNA]</scope>
    <source>
        <tissue evidence="2">Leaves</tissue>
    </source>
</reference>
<evidence type="ECO:0000313" key="2">
    <source>
        <dbReference type="EMBL" id="MED6175212.1"/>
    </source>
</evidence>
<dbReference type="Proteomes" id="UP001341840">
    <property type="component" value="Unassembled WGS sequence"/>
</dbReference>
<gene>
    <name evidence="2" type="ORF">PIB30_076284</name>
</gene>
<feature type="non-terminal residue" evidence="2">
    <location>
        <position position="1"/>
    </location>
</feature>
<protein>
    <submittedName>
        <fullName evidence="2">Uncharacterized protein</fullName>
    </submittedName>
</protein>
<name>A0ABU6VQG7_9FABA</name>
<evidence type="ECO:0000313" key="3">
    <source>
        <dbReference type="Proteomes" id="UP001341840"/>
    </source>
</evidence>
<dbReference type="EMBL" id="JASCZI010152030">
    <property type="protein sequence ID" value="MED6175212.1"/>
    <property type="molecule type" value="Genomic_DNA"/>
</dbReference>
<organism evidence="2 3">
    <name type="scientific">Stylosanthes scabra</name>
    <dbReference type="NCBI Taxonomy" id="79078"/>
    <lineage>
        <taxon>Eukaryota</taxon>
        <taxon>Viridiplantae</taxon>
        <taxon>Streptophyta</taxon>
        <taxon>Embryophyta</taxon>
        <taxon>Tracheophyta</taxon>
        <taxon>Spermatophyta</taxon>
        <taxon>Magnoliopsida</taxon>
        <taxon>eudicotyledons</taxon>
        <taxon>Gunneridae</taxon>
        <taxon>Pentapetalae</taxon>
        <taxon>rosids</taxon>
        <taxon>fabids</taxon>
        <taxon>Fabales</taxon>
        <taxon>Fabaceae</taxon>
        <taxon>Papilionoideae</taxon>
        <taxon>50 kb inversion clade</taxon>
        <taxon>dalbergioids sensu lato</taxon>
        <taxon>Dalbergieae</taxon>
        <taxon>Pterocarpus clade</taxon>
        <taxon>Stylosanthes</taxon>
    </lineage>
</organism>
<accession>A0ABU6VQG7</accession>
<feature type="compositionally biased region" description="Polar residues" evidence="1">
    <location>
        <begin position="9"/>
        <end position="22"/>
    </location>
</feature>
<comment type="caution">
    <text evidence="2">The sequence shown here is derived from an EMBL/GenBank/DDBJ whole genome shotgun (WGS) entry which is preliminary data.</text>
</comment>
<feature type="region of interest" description="Disordered" evidence="1">
    <location>
        <begin position="1"/>
        <end position="51"/>
    </location>
</feature>
<proteinExistence type="predicted"/>
<sequence length="51" mass="5657">SHPDLVKESSVSMEATNSTSMVEESLAAHERTQSSRPDLNLMNVEILNSRQ</sequence>